<keyword evidence="3" id="KW-1185">Reference proteome</keyword>
<gene>
    <name evidence="2" type="ORF">LAME_0G07800G</name>
</gene>
<reference evidence="3" key="1">
    <citation type="submission" date="2016-03" db="EMBL/GenBank/DDBJ databases">
        <authorList>
            <person name="Devillers Hugo."/>
        </authorList>
    </citation>
    <scope>NUCLEOTIDE SEQUENCE [LARGE SCALE GENOMIC DNA]</scope>
</reference>
<dbReference type="OrthoDB" id="1918at2759"/>
<dbReference type="InterPro" id="IPR014848">
    <property type="entry name" value="Rgp1"/>
</dbReference>
<evidence type="ECO:0000313" key="3">
    <source>
        <dbReference type="Proteomes" id="UP000191144"/>
    </source>
</evidence>
<dbReference type="Pfam" id="PF08737">
    <property type="entry name" value="Rgp1"/>
    <property type="match status" value="1"/>
</dbReference>
<dbReference type="EMBL" id="LT598484">
    <property type="protein sequence ID" value="SCV00143.1"/>
    <property type="molecule type" value="Genomic_DNA"/>
</dbReference>
<protein>
    <submittedName>
        <fullName evidence="2">LAME_0G07800g1_1</fullName>
    </submittedName>
</protein>
<name>A0A1G4K889_9SACH</name>
<accession>A0A1G4K889</accession>
<dbReference type="Proteomes" id="UP000191144">
    <property type="component" value="Chromosome G"/>
</dbReference>
<sequence>MRNHRVDTQKVAENVKLEVVYESNPYFAGESVQVLIRLRHLGSLQTHEQLDLSLQALKQQQEDQEKETANGKRKSWTVQSLWGSINSEKKALSEKNQATIARVEKDLQFHSPVRLASCYAQIYGSFQYDPEAINSRGFEQQAHHRLAGVGSLKLSEGKNSIAESFAGLLFSNLEDVARESVAEPTTELVKVPFFLIPQTLVFSETILEPGQTRTYHFKSPRLPQDLAPSYQTSKQLKIQYFLNFGLTEIKANQVVPFNADYNIHICPFIDVHGRQQTSKLDNDIFIAAPGRVKEIKESVQSRRKSSPSILMRRKSSLISINTPESKQEANLECKALFKQLMSDQDSSAKLANDIEGLVDQVMECQFGTDNTETSEEDEGETTLDQSQLSVRKESVSVRNNLTTLFRNLTKASSTTEDVDNSDTPETVDFISQVKKLQREYIINRDGVFVAKVTLSNLFYTTSDDIDLTIQLGVDEPHKVSAVTTSLKSFELINPKYCTEITSGSSRRQGNTFDESRAICFEDTSTIHTKLLPQRSPTKQMTSQFKSDIFQFKWMLCLKFVLINRAEMPELMQKYYEDKNGSLLHAKQSLDGEEFVCHLPLTILPTAKNFAGW</sequence>
<organism evidence="2 3">
    <name type="scientific">Lachancea meyersii CBS 8951</name>
    <dbReference type="NCBI Taxonomy" id="1266667"/>
    <lineage>
        <taxon>Eukaryota</taxon>
        <taxon>Fungi</taxon>
        <taxon>Dikarya</taxon>
        <taxon>Ascomycota</taxon>
        <taxon>Saccharomycotina</taxon>
        <taxon>Saccharomycetes</taxon>
        <taxon>Saccharomycetales</taxon>
        <taxon>Saccharomycetaceae</taxon>
        <taxon>Lachancea</taxon>
    </lineage>
</organism>
<feature type="coiled-coil region" evidence="1">
    <location>
        <begin position="47"/>
        <end position="74"/>
    </location>
</feature>
<keyword evidence="1" id="KW-0175">Coiled coil</keyword>
<evidence type="ECO:0000313" key="2">
    <source>
        <dbReference type="EMBL" id="SCV00143.1"/>
    </source>
</evidence>
<evidence type="ECO:0000256" key="1">
    <source>
        <dbReference type="SAM" id="Coils"/>
    </source>
</evidence>
<proteinExistence type="predicted"/>
<dbReference type="AlphaFoldDB" id="A0A1G4K889"/>
<dbReference type="PANTHER" id="PTHR12507">
    <property type="entry name" value="REDUCED GROWTH PHENOTYPE 1 RGP1, YEAST -RELATED"/>
    <property type="match status" value="1"/>
</dbReference>